<dbReference type="RefSeq" id="WP_124777797.1">
    <property type="nucleotide sequence ID" value="NZ_RQZA01000011.1"/>
</dbReference>
<comment type="subcellular location">
    <subcellularLocation>
        <location evidence="1">Cell envelope</location>
    </subcellularLocation>
</comment>
<dbReference type="Gene3D" id="3.40.190.10">
    <property type="entry name" value="Periplasmic binding protein-like II"/>
    <property type="match status" value="1"/>
</dbReference>
<proteinExistence type="inferred from homology"/>
<evidence type="ECO:0000256" key="4">
    <source>
        <dbReference type="ARBA" id="ARBA00022729"/>
    </source>
</evidence>
<feature type="transmembrane region" description="Helical" evidence="5">
    <location>
        <begin position="12"/>
        <end position="28"/>
    </location>
</feature>
<evidence type="ECO:0000256" key="3">
    <source>
        <dbReference type="ARBA" id="ARBA00022448"/>
    </source>
</evidence>
<accession>A0A3P1V835</accession>
<keyword evidence="4" id="KW-0732">Signal</keyword>
<keyword evidence="5" id="KW-0812">Transmembrane</keyword>
<dbReference type="SUPFAM" id="SSF53850">
    <property type="entry name" value="Periplasmic binding protein-like II"/>
    <property type="match status" value="1"/>
</dbReference>
<dbReference type="EMBL" id="RQZA01000011">
    <property type="protein sequence ID" value="RRD29837.1"/>
    <property type="molecule type" value="Genomic_DNA"/>
</dbReference>
<comment type="caution">
    <text evidence="6">The sequence shown here is derived from an EMBL/GenBank/DDBJ whole genome shotgun (WGS) entry which is preliminary data.</text>
</comment>
<reference evidence="6 7" key="1">
    <citation type="submission" date="2018-11" db="EMBL/GenBank/DDBJ databases">
        <title>Genomes From Bacteria Associated with the Canine Oral Cavity: a Test Case for Automated Genome-Based Taxonomic Assignment.</title>
        <authorList>
            <person name="Coil D.A."/>
            <person name="Jospin G."/>
            <person name="Darling A.E."/>
            <person name="Wallis C."/>
            <person name="Davis I.J."/>
            <person name="Harris S."/>
            <person name="Eisen J.A."/>
            <person name="Holcombe L.J."/>
            <person name="O'Flynn C."/>
        </authorList>
    </citation>
    <scope>NUCLEOTIDE SEQUENCE [LARGE SCALE GENOMIC DNA]</scope>
    <source>
        <strain evidence="6 7">OH4621_COT-116</strain>
    </source>
</reference>
<name>A0A3P1V835_9STRE</name>
<dbReference type="AlphaFoldDB" id="A0A3P1V835"/>
<dbReference type="PANTHER" id="PTHR43649:SF31">
    <property type="entry name" value="SN-GLYCEROL-3-PHOSPHATE-BINDING PERIPLASMIC PROTEIN UGPB"/>
    <property type="match status" value="1"/>
</dbReference>
<dbReference type="Proteomes" id="UP000281771">
    <property type="component" value="Unassembled WGS sequence"/>
</dbReference>
<organism evidence="6 7">
    <name type="scientific">Streptococcus minor</name>
    <dbReference type="NCBI Taxonomy" id="229549"/>
    <lineage>
        <taxon>Bacteria</taxon>
        <taxon>Bacillati</taxon>
        <taxon>Bacillota</taxon>
        <taxon>Bacilli</taxon>
        <taxon>Lactobacillales</taxon>
        <taxon>Streptococcaceae</taxon>
        <taxon>Streptococcus</taxon>
    </lineage>
</organism>
<keyword evidence="5" id="KW-1133">Transmembrane helix</keyword>
<evidence type="ECO:0000313" key="6">
    <source>
        <dbReference type="EMBL" id="RRD29837.1"/>
    </source>
</evidence>
<comment type="similarity">
    <text evidence="2">Belongs to the bacterial solute-binding protein 1 family.</text>
</comment>
<dbReference type="GO" id="GO:0030313">
    <property type="term" value="C:cell envelope"/>
    <property type="evidence" value="ECO:0007669"/>
    <property type="project" value="UniProtKB-SubCell"/>
</dbReference>
<dbReference type="InterPro" id="IPR050490">
    <property type="entry name" value="Bact_solute-bd_prot1"/>
</dbReference>
<evidence type="ECO:0000256" key="1">
    <source>
        <dbReference type="ARBA" id="ARBA00004196"/>
    </source>
</evidence>
<dbReference type="PANTHER" id="PTHR43649">
    <property type="entry name" value="ARABINOSE-BINDING PROTEIN-RELATED"/>
    <property type="match status" value="1"/>
</dbReference>
<keyword evidence="3" id="KW-0813">Transport</keyword>
<keyword evidence="7" id="KW-1185">Reference proteome</keyword>
<gene>
    <name evidence="6" type="ORF">EII38_08945</name>
</gene>
<evidence type="ECO:0000256" key="2">
    <source>
        <dbReference type="ARBA" id="ARBA00008520"/>
    </source>
</evidence>
<keyword evidence="5" id="KW-0472">Membrane</keyword>
<sequence length="435" mass="49136">MNKEKCVNCWRWALLASLLLAIGGWFYYHSQFGKIELRLGIYSGGSWDVPNSKEYELIDQAIKRFEKAHPNVTVSYESGISKEDYSSWLSDAIINGEQPDLFILPENDFNLLASSGALKKLDHFIARDLDVSDFYDSAYQAGTYNNIQYALPFESNPTMMCINKDLLEKEGIEVPSTGWTLAEFYHICKQVTKDTDSDGVVDQYGLAGYTWQQALAAYGIQLFDENGTQTYFNNEMVKTALSMLGRLNALNGSYRVSTEDFDKGKVAFLPMTLAQYRTYKPYPYHVAKYSSFSWTCIQMPAAFSTVNATEVSTSLYGISAKTKHDQLAWEFLSLLTNDKATQQHLFETSQGISVLKSVMENAETKEILRNDDFGSSALTVETLDSMMTGAIVPPKFKKYNTVLEKTDYLITQALEKKTVDSDLAEIQRTIEDLLK</sequence>
<evidence type="ECO:0000256" key="5">
    <source>
        <dbReference type="SAM" id="Phobius"/>
    </source>
</evidence>
<protein>
    <submittedName>
        <fullName evidence="6">Extracellular solute-binding protein</fullName>
    </submittedName>
</protein>
<dbReference type="InterPro" id="IPR006059">
    <property type="entry name" value="SBP"/>
</dbReference>
<dbReference type="Pfam" id="PF01547">
    <property type="entry name" value="SBP_bac_1"/>
    <property type="match status" value="1"/>
</dbReference>
<evidence type="ECO:0000313" key="7">
    <source>
        <dbReference type="Proteomes" id="UP000281771"/>
    </source>
</evidence>